<feature type="region of interest" description="Disordered" evidence="1">
    <location>
        <begin position="1"/>
        <end position="55"/>
    </location>
</feature>
<protein>
    <submittedName>
        <fullName evidence="2">Uncharacterized protein</fullName>
    </submittedName>
</protein>
<accession>A0A7Z0ECQ9</accession>
<dbReference type="AlphaFoldDB" id="A0A7Z0ECQ9"/>
<proteinExistence type="predicted"/>
<reference evidence="2 3" key="1">
    <citation type="submission" date="2020-07" db="EMBL/GenBank/DDBJ databases">
        <title>Sequencing the genomes of 1000 actinobacteria strains.</title>
        <authorList>
            <person name="Klenk H.-P."/>
        </authorList>
    </citation>
    <scope>NUCLEOTIDE SEQUENCE [LARGE SCALE GENOMIC DNA]</scope>
    <source>
        <strain evidence="2 3">LI1</strain>
    </source>
</reference>
<gene>
    <name evidence="2" type="ORF">HNR05_000318</name>
</gene>
<evidence type="ECO:0000313" key="3">
    <source>
        <dbReference type="Proteomes" id="UP000537260"/>
    </source>
</evidence>
<evidence type="ECO:0000256" key="1">
    <source>
        <dbReference type="SAM" id="MobiDB-lite"/>
    </source>
</evidence>
<sequence>MMNEDNVEETPWAALVEDAGDVTHPHPEHAATPALPRSRNRLLPLSSTDLEKSGRRSGIVWVRASDLLNTGSGRIAGRGLDFEGELARRVRRAPSTSRRAIRERAHQLPPLSAFGRSSELPAVTRGGIGRREL</sequence>
<feature type="compositionally biased region" description="Low complexity" evidence="1">
    <location>
        <begin position="33"/>
        <end position="47"/>
    </location>
</feature>
<evidence type="ECO:0000313" key="2">
    <source>
        <dbReference type="EMBL" id="NYJ18527.1"/>
    </source>
</evidence>
<dbReference type="Proteomes" id="UP000537260">
    <property type="component" value="Unassembled WGS sequence"/>
</dbReference>
<dbReference type="EMBL" id="JACCFM010000001">
    <property type="protein sequence ID" value="NYJ18527.1"/>
    <property type="molecule type" value="Genomic_DNA"/>
</dbReference>
<comment type="caution">
    <text evidence="2">The sequence shown here is derived from an EMBL/GenBank/DDBJ whole genome shotgun (WGS) entry which is preliminary data.</text>
</comment>
<organism evidence="2 3">
    <name type="scientific">Glaciibacter psychrotolerans</name>
    <dbReference type="NCBI Taxonomy" id="670054"/>
    <lineage>
        <taxon>Bacteria</taxon>
        <taxon>Bacillati</taxon>
        <taxon>Actinomycetota</taxon>
        <taxon>Actinomycetes</taxon>
        <taxon>Micrococcales</taxon>
        <taxon>Microbacteriaceae</taxon>
        <taxon>Glaciibacter</taxon>
    </lineage>
</organism>
<keyword evidence="3" id="KW-1185">Reference proteome</keyword>
<name>A0A7Z0ECQ9_9MICO</name>